<sequence>MTVATEIERFICMNQYGSGCGCSDYSISRYSSNAFYALINAENELSIRALMANFETA</sequence>
<proteinExistence type="predicted"/>
<gene>
    <name evidence="1" type="ORF">JCM19239_1548</name>
</gene>
<name>A0ABQ0JI99_9VIBR</name>
<keyword evidence="2" id="KW-1185">Reference proteome</keyword>
<comment type="caution">
    <text evidence="1">The sequence shown here is derived from an EMBL/GenBank/DDBJ whole genome shotgun (WGS) entry which is preliminary data.</text>
</comment>
<organism evidence="1 2">
    <name type="scientific">Vibrio variabilis</name>
    <dbReference type="NCBI Taxonomy" id="990271"/>
    <lineage>
        <taxon>Bacteria</taxon>
        <taxon>Pseudomonadati</taxon>
        <taxon>Pseudomonadota</taxon>
        <taxon>Gammaproteobacteria</taxon>
        <taxon>Vibrionales</taxon>
        <taxon>Vibrionaceae</taxon>
        <taxon>Vibrio</taxon>
    </lineage>
</organism>
<dbReference type="Proteomes" id="UP000029223">
    <property type="component" value="Unassembled WGS sequence"/>
</dbReference>
<evidence type="ECO:0000313" key="1">
    <source>
        <dbReference type="EMBL" id="GAL28472.1"/>
    </source>
</evidence>
<reference evidence="2" key="1">
    <citation type="submission" date="2014-09" db="EMBL/GenBank/DDBJ databases">
        <title>Vibrio variabilis JCM 19239. (C206) whole genome shotgun sequence.</title>
        <authorList>
            <person name="Sawabe T."/>
            <person name="Meirelles P."/>
            <person name="Nakanishi M."/>
            <person name="Sayaka M."/>
            <person name="Hattori M."/>
            <person name="Ohkuma M."/>
        </authorList>
    </citation>
    <scope>NUCLEOTIDE SEQUENCE [LARGE SCALE GENOMIC DNA]</scope>
    <source>
        <strain evidence="2">JCM 19239</strain>
    </source>
</reference>
<reference evidence="2" key="2">
    <citation type="submission" date="2014-09" db="EMBL/GenBank/DDBJ databases">
        <authorList>
            <consortium name="NBRP consortium"/>
            <person name="Sawabe T."/>
            <person name="Meirelles P."/>
            <person name="Nakanishi M."/>
            <person name="Sayaka M."/>
            <person name="Hattori M."/>
            <person name="Ohkuma M."/>
        </authorList>
    </citation>
    <scope>NUCLEOTIDE SEQUENCE [LARGE SCALE GENOMIC DNA]</scope>
    <source>
        <strain evidence="2">JCM 19239</strain>
    </source>
</reference>
<dbReference type="EMBL" id="BBMS01000044">
    <property type="protein sequence ID" value="GAL28472.1"/>
    <property type="molecule type" value="Genomic_DNA"/>
</dbReference>
<accession>A0ABQ0JI99</accession>
<evidence type="ECO:0000313" key="2">
    <source>
        <dbReference type="Proteomes" id="UP000029223"/>
    </source>
</evidence>
<protein>
    <submittedName>
        <fullName evidence="1">Uncharacterized protein</fullName>
    </submittedName>
</protein>